<gene>
    <name evidence="1" type="ORF">NDU88_008244</name>
</gene>
<accession>A0AAV7QN27</accession>
<comment type="caution">
    <text evidence="1">The sequence shown here is derived from an EMBL/GenBank/DDBJ whole genome shotgun (WGS) entry which is preliminary data.</text>
</comment>
<reference evidence="1" key="1">
    <citation type="journal article" date="2022" name="bioRxiv">
        <title>Sequencing and chromosome-scale assembly of the giantPleurodeles waltlgenome.</title>
        <authorList>
            <person name="Brown T."/>
            <person name="Elewa A."/>
            <person name="Iarovenko S."/>
            <person name="Subramanian E."/>
            <person name="Araus A.J."/>
            <person name="Petzold A."/>
            <person name="Susuki M."/>
            <person name="Suzuki K.-i.T."/>
            <person name="Hayashi T."/>
            <person name="Toyoda A."/>
            <person name="Oliveira C."/>
            <person name="Osipova E."/>
            <person name="Leigh N.D."/>
            <person name="Simon A."/>
            <person name="Yun M.H."/>
        </authorList>
    </citation>
    <scope>NUCLEOTIDE SEQUENCE</scope>
    <source>
        <strain evidence="1">20211129_DDA</strain>
        <tissue evidence="1">Liver</tissue>
    </source>
</reference>
<sequence length="125" mass="13705">MTDTFIYLCIVYHYKLAFYSHNDECKNPEFNIMPLIITLAVFFKHCRSRCSQQTVSAGRLLTSIFGDVGGLASIYGQKSDSVGLVSGAEEASASPAPPWQQDATCCITSRNTTWRSLACVVVLAV</sequence>
<name>A0AAV7QN27_PLEWA</name>
<organism evidence="1 2">
    <name type="scientific">Pleurodeles waltl</name>
    <name type="common">Iberian ribbed newt</name>
    <dbReference type="NCBI Taxonomy" id="8319"/>
    <lineage>
        <taxon>Eukaryota</taxon>
        <taxon>Metazoa</taxon>
        <taxon>Chordata</taxon>
        <taxon>Craniata</taxon>
        <taxon>Vertebrata</taxon>
        <taxon>Euteleostomi</taxon>
        <taxon>Amphibia</taxon>
        <taxon>Batrachia</taxon>
        <taxon>Caudata</taxon>
        <taxon>Salamandroidea</taxon>
        <taxon>Salamandridae</taxon>
        <taxon>Pleurodelinae</taxon>
        <taxon>Pleurodeles</taxon>
    </lineage>
</organism>
<protein>
    <submittedName>
        <fullName evidence="1">Uncharacterized protein</fullName>
    </submittedName>
</protein>
<dbReference type="EMBL" id="JANPWB010000010">
    <property type="protein sequence ID" value="KAJ1141916.1"/>
    <property type="molecule type" value="Genomic_DNA"/>
</dbReference>
<evidence type="ECO:0000313" key="1">
    <source>
        <dbReference type="EMBL" id="KAJ1141916.1"/>
    </source>
</evidence>
<keyword evidence="2" id="KW-1185">Reference proteome</keyword>
<dbReference type="AlphaFoldDB" id="A0AAV7QN27"/>
<evidence type="ECO:0000313" key="2">
    <source>
        <dbReference type="Proteomes" id="UP001066276"/>
    </source>
</evidence>
<proteinExistence type="predicted"/>
<dbReference type="Proteomes" id="UP001066276">
    <property type="component" value="Chromosome 6"/>
</dbReference>